<proteinExistence type="predicted"/>
<dbReference type="AlphaFoldDB" id="A0A380TG23"/>
<gene>
    <name evidence="1" type="ORF">DF3PB_40043</name>
</gene>
<name>A0A380TG23_9ZZZZ</name>
<sequence>MPEIVKRLAPEKDTLRELYLKSGNLCMFPDCTERMINKEGVFVGQVCHIEAADEGGERFNPNQTNEQRRHFSNLMLMCYPHHTITNDVGAYTVERLKGFKTAHEARFTDIAGTIERAIVQDLTKTTKPTKPQRLKKLSEALKWPSLTEEELADSVQELDTWIEKLARISPDSRRIFLYIIERMDRTSHVPYREIKQIVNISPDSLAEHIGTLDRYNLIGEGHPDDFGGQIRVTNLSSGWPIATDIKSFAHAAGIPLDLIVVQLDFSLLD</sequence>
<evidence type="ECO:0008006" key="2">
    <source>
        <dbReference type="Google" id="ProtNLM"/>
    </source>
</evidence>
<accession>A0A380TG23</accession>
<evidence type="ECO:0000313" key="1">
    <source>
        <dbReference type="EMBL" id="SUS07246.1"/>
    </source>
</evidence>
<organism evidence="1">
    <name type="scientific">metagenome</name>
    <dbReference type="NCBI Taxonomy" id="256318"/>
    <lineage>
        <taxon>unclassified sequences</taxon>
        <taxon>metagenomes</taxon>
    </lineage>
</organism>
<reference evidence="1" key="1">
    <citation type="submission" date="2018-07" db="EMBL/GenBank/DDBJ databases">
        <authorList>
            <person name="Quirk P.G."/>
            <person name="Krulwich T.A."/>
        </authorList>
    </citation>
    <scope>NUCLEOTIDE SEQUENCE</scope>
</reference>
<protein>
    <recommendedName>
        <fullName evidence="2">HNH endonuclease</fullName>
    </recommendedName>
</protein>
<dbReference type="EMBL" id="UIDG01000334">
    <property type="protein sequence ID" value="SUS07246.1"/>
    <property type="molecule type" value="Genomic_DNA"/>
</dbReference>